<feature type="binding site" evidence="10">
    <location>
        <begin position="20"/>
        <end position="25"/>
    </location>
    <ligand>
        <name>substrate</name>
    </ligand>
</feature>
<dbReference type="InterPro" id="IPR039657">
    <property type="entry name" value="Dimethylallyltransferase"/>
</dbReference>
<keyword evidence="8 10" id="KW-0460">Magnesium</keyword>
<evidence type="ECO:0000256" key="9">
    <source>
        <dbReference type="ARBA" id="ARBA00049563"/>
    </source>
</evidence>
<dbReference type="AlphaFoldDB" id="A0A2H0VB47"/>
<sequence length="312" mass="35716">MAKQSIHKKKARILVIIGPTASGKTSLGVALAAEFQGEIVSADSRQVYRGLDIGTGKDLASYKVGRQKIKHHLIDVVNPQQDYNLAQYQTAAQRAIVNILSCGQLPIVVGGSGLYLQALVDNYQLDIKSDKLSKNRVLTKLSAAELWQKIKVIKPEFADRLNNSDRNNSRRLLRYLEIIEAGGEVGMNKKESPYDFLVIGLDWPDKTLRERINFRILERLEKEGMIAEVKRLHDEGLSWERLKSFGLEYKVISQHLLGELSYQEMIDKLSIASWRFAKRQRTWFRRWRRQGRKIKSVKDLAAARKEVKKFLA</sequence>
<evidence type="ECO:0000256" key="10">
    <source>
        <dbReference type="HAMAP-Rule" id="MF_00185"/>
    </source>
</evidence>
<dbReference type="InterPro" id="IPR018022">
    <property type="entry name" value="IPT"/>
</dbReference>
<dbReference type="EMBL" id="PFAL01000015">
    <property type="protein sequence ID" value="PIR95589.1"/>
    <property type="molecule type" value="Genomic_DNA"/>
</dbReference>
<protein>
    <recommendedName>
        <fullName evidence="10">tRNA dimethylallyltransferase</fullName>
        <ecNumber evidence="10">2.5.1.75</ecNumber>
    </recommendedName>
    <alternativeName>
        <fullName evidence="10">Dimethylallyl diphosphate:tRNA dimethylallyltransferase</fullName>
        <shortName evidence="10">DMAPP:tRNA dimethylallyltransferase</shortName>
        <shortName evidence="10">DMATase</shortName>
    </alternativeName>
    <alternativeName>
        <fullName evidence="10">Isopentenyl-diphosphate:tRNA isopentenyltransferase</fullName>
        <shortName evidence="10">IPP transferase</shortName>
        <shortName evidence="10">IPPT</shortName>
        <shortName evidence="10">IPTase</shortName>
    </alternativeName>
</protein>
<evidence type="ECO:0000313" key="15">
    <source>
        <dbReference type="Proteomes" id="UP000229972"/>
    </source>
</evidence>
<keyword evidence="7 10" id="KW-0067">ATP-binding</keyword>
<dbReference type="PANTHER" id="PTHR11088">
    <property type="entry name" value="TRNA DIMETHYLALLYLTRANSFERASE"/>
    <property type="match status" value="1"/>
</dbReference>
<evidence type="ECO:0000256" key="2">
    <source>
        <dbReference type="ARBA" id="ARBA00003213"/>
    </source>
</evidence>
<feature type="binding site" evidence="10">
    <location>
        <begin position="18"/>
        <end position="25"/>
    </location>
    <ligand>
        <name>ATP</name>
        <dbReference type="ChEBI" id="CHEBI:30616"/>
    </ligand>
</feature>
<keyword evidence="4 10" id="KW-0808">Transferase</keyword>
<dbReference type="Proteomes" id="UP000229972">
    <property type="component" value="Unassembled WGS sequence"/>
</dbReference>
<dbReference type="GO" id="GO:0005524">
    <property type="term" value="F:ATP binding"/>
    <property type="evidence" value="ECO:0007669"/>
    <property type="project" value="UniProtKB-UniRule"/>
</dbReference>
<evidence type="ECO:0000256" key="12">
    <source>
        <dbReference type="RuleBase" id="RU003784"/>
    </source>
</evidence>
<comment type="subunit">
    <text evidence="10">Monomer.</text>
</comment>
<dbReference type="NCBIfam" id="TIGR00174">
    <property type="entry name" value="miaA"/>
    <property type="match status" value="1"/>
</dbReference>
<evidence type="ECO:0000256" key="13">
    <source>
        <dbReference type="RuleBase" id="RU003785"/>
    </source>
</evidence>
<evidence type="ECO:0000313" key="14">
    <source>
        <dbReference type="EMBL" id="PIR95589.1"/>
    </source>
</evidence>
<evidence type="ECO:0000256" key="7">
    <source>
        <dbReference type="ARBA" id="ARBA00022840"/>
    </source>
</evidence>
<dbReference type="EC" id="2.5.1.75" evidence="10"/>
<keyword evidence="6 10" id="KW-0547">Nucleotide-binding</keyword>
<feature type="site" description="Interaction with substrate tRNA" evidence="10">
    <location>
        <position position="112"/>
    </location>
</feature>
<name>A0A2H0VB47_9BACT</name>
<dbReference type="Gene3D" id="3.40.50.300">
    <property type="entry name" value="P-loop containing nucleotide triphosphate hydrolases"/>
    <property type="match status" value="1"/>
</dbReference>
<feature type="region of interest" description="Interaction with substrate tRNA" evidence="10">
    <location>
        <begin position="43"/>
        <end position="46"/>
    </location>
</feature>
<comment type="similarity">
    <text evidence="3 10 13">Belongs to the IPP transferase family.</text>
</comment>
<comment type="function">
    <text evidence="2 10 12">Catalyzes the transfer of a dimethylallyl group onto the adenine at position 37 in tRNAs that read codons beginning with uridine, leading to the formation of N6-(dimethylallyl)adenosine (i(6)A).</text>
</comment>
<comment type="catalytic activity">
    <reaction evidence="9 10 11">
        <text>adenosine(37) in tRNA + dimethylallyl diphosphate = N(6)-dimethylallyladenosine(37) in tRNA + diphosphate</text>
        <dbReference type="Rhea" id="RHEA:26482"/>
        <dbReference type="Rhea" id="RHEA-COMP:10162"/>
        <dbReference type="Rhea" id="RHEA-COMP:10375"/>
        <dbReference type="ChEBI" id="CHEBI:33019"/>
        <dbReference type="ChEBI" id="CHEBI:57623"/>
        <dbReference type="ChEBI" id="CHEBI:74411"/>
        <dbReference type="ChEBI" id="CHEBI:74415"/>
        <dbReference type="EC" id="2.5.1.75"/>
    </reaction>
</comment>
<dbReference type="PANTHER" id="PTHR11088:SF60">
    <property type="entry name" value="TRNA DIMETHYLALLYLTRANSFERASE"/>
    <property type="match status" value="1"/>
</dbReference>
<evidence type="ECO:0000256" key="8">
    <source>
        <dbReference type="ARBA" id="ARBA00022842"/>
    </source>
</evidence>
<gene>
    <name evidence="10 14" type="primary">miaA</name>
    <name evidence="14" type="ORF">COT93_01510</name>
</gene>
<dbReference type="GO" id="GO:0006400">
    <property type="term" value="P:tRNA modification"/>
    <property type="evidence" value="ECO:0007669"/>
    <property type="project" value="TreeGrafter"/>
</dbReference>
<accession>A0A2H0VB47</accession>
<evidence type="ECO:0000256" key="1">
    <source>
        <dbReference type="ARBA" id="ARBA00001946"/>
    </source>
</evidence>
<organism evidence="14 15">
    <name type="scientific">Candidatus Falkowbacteria bacterium CG10_big_fil_rev_8_21_14_0_10_37_18</name>
    <dbReference type="NCBI Taxonomy" id="1974562"/>
    <lineage>
        <taxon>Bacteria</taxon>
        <taxon>Candidatus Falkowiibacteriota</taxon>
    </lineage>
</organism>
<evidence type="ECO:0000256" key="5">
    <source>
        <dbReference type="ARBA" id="ARBA00022694"/>
    </source>
</evidence>
<dbReference type="Gene3D" id="1.10.20.140">
    <property type="match status" value="1"/>
</dbReference>
<comment type="cofactor">
    <cofactor evidence="1 10">
        <name>Mg(2+)</name>
        <dbReference type="ChEBI" id="CHEBI:18420"/>
    </cofactor>
</comment>
<reference evidence="15" key="1">
    <citation type="submission" date="2017-09" db="EMBL/GenBank/DDBJ databases">
        <title>Depth-based differentiation of microbial function through sediment-hosted aquifers and enrichment of novel symbionts in the deep terrestrial subsurface.</title>
        <authorList>
            <person name="Probst A.J."/>
            <person name="Ladd B."/>
            <person name="Jarett J.K."/>
            <person name="Geller-Mcgrath D.E."/>
            <person name="Sieber C.M.K."/>
            <person name="Emerson J.B."/>
            <person name="Anantharaman K."/>
            <person name="Thomas B.C."/>
            <person name="Malmstrom R."/>
            <person name="Stieglmeier M."/>
            <person name="Klingl A."/>
            <person name="Woyke T."/>
            <person name="Ryan C.M."/>
            <person name="Banfield J.F."/>
        </authorList>
    </citation>
    <scope>NUCLEOTIDE SEQUENCE [LARGE SCALE GENOMIC DNA]</scope>
</reference>
<evidence type="ECO:0000256" key="11">
    <source>
        <dbReference type="RuleBase" id="RU003783"/>
    </source>
</evidence>
<dbReference type="Pfam" id="PF01715">
    <property type="entry name" value="IPPT"/>
    <property type="match status" value="1"/>
</dbReference>
<comment type="caution">
    <text evidence="14">The sequence shown here is derived from an EMBL/GenBank/DDBJ whole genome shotgun (WGS) entry which is preliminary data.</text>
</comment>
<evidence type="ECO:0000256" key="4">
    <source>
        <dbReference type="ARBA" id="ARBA00022679"/>
    </source>
</evidence>
<comment type="caution">
    <text evidence="10">Lacks conserved residue(s) required for the propagation of feature annotation.</text>
</comment>
<dbReference type="HAMAP" id="MF_00185">
    <property type="entry name" value="IPP_trans"/>
    <property type="match status" value="1"/>
</dbReference>
<keyword evidence="5 10" id="KW-0819">tRNA processing</keyword>
<evidence type="ECO:0000256" key="6">
    <source>
        <dbReference type="ARBA" id="ARBA00022741"/>
    </source>
</evidence>
<proteinExistence type="inferred from homology"/>
<dbReference type="SUPFAM" id="SSF52540">
    <property type="entry name" value="P-loop containing nucleoside triphosphate hydrolases"/>
    <property type="match status" value="2"/>
</dbReference>
<dbReference type="GO" id="GO:0052381">
    <property type="term" value="F:tRNA dimethylallyltransferase activity"/>
    <property type="evidence" value="ECO:0007669"/>
    <property type="project" value="UniProtKB-UniRule"/>
</dbReference>
<evidence type="ECO:0000256" key="3">
    <source>
        <dbReference type="ARBA" id="ARBA00005842"/>
    </source>
</evidence>
<dbReference type="InterPro" id="IPR027417">
    <property type="entry name" value="P-loop_NTPase"/>
</dbReference>